<dbReference type="NCBIfam" id="NF033516">
    <property type="entry name" value="transpos_IS3"/>
    <property type="match status" value="1"/>
</dbReference>
<sequence>MKKSKFTEAQIAFALQQAETGSSVEEVCRKMGIHQATFYNWKKKFGGLGVTELRRLRQLEDENTKLKQLVADLSLDKHMLQDVLKKKALRPAQLKGLAEALVVNYKVSVHRACEVTKFCRSMWYYKKIGRDDQVIRMRMKEIAETRVRYCSERIFTLLRREGFKDSYNRVYRLYKLEGLNLRSKRPRRNRAGAHRLERMPPSHLHECWSMDFVSDQLFDGRKFRSLTIVDNYTRFCLDIYPEQGIKGEQVVTVLERLKEEFKAVPEKIRVDNGSEFISKALDKWAYENQVILDFSRPGKPTDNAYIESFNGSFRDECLNTNWFLSMEDAIAKIEAWRIEYNTFRPHSSLVGSTPQEMRKKSRLKP</sequence>
<dbReference type="InterPro" id="IPR012337">
    <property type="entry name" value="RNaseH-like_sf"/>
</dbReference>
<keyword evidence="3" id="KW-1185">Reference proteome</keyword>
<dbReference type="InterPro" id="IPR036397">
    <property type="entry name" value="RNaseH_sf"/>
</dbReference>
<dbReference type="GO" id="GO:0003677">
    <property type="term" value="F:DNA binding"/>
    <property type="evidence" value="ECO:0007669"/>
    <property type="project" value="InterPro"/>
</dbReference>
<dbReference type="EMBL" id="SWBQ01000002">
    <property type="protein sequence ID" value="TKC07186.1"/>
    <property type="molecule type" value="Genomic_DNA"/>
</dbReference>
<evidence type="ECO:0000313" key="3">
    <source>
        <dbReference type="Proteomes" id="UP000307244"/>
    </source>
</evidence>
<dbReference type="OrthoDB" id="930609at2"/>
<dbReference type="GO" id="GO:0015074">
    <property type="term" value="P:DNA integration"/>
    <property type="evidence" value="ECO:0007669"/>
    <property type="project" value="InterPro"/>
</dbReference>
<dbReference type="Gene3D" id="3.30.420.10">
    <property type="entry name" value="Ribonuclease H-like superfamily/Ribonuclease H"/>
    <property type="match status" value="1"/>
</dbReference>
<feature type="domain" description="Integrase catalytic" evidence="1">
    <location>
        <begin position="196"/>
        <end position="362"/>
    </location>
</feature>
<reference evidence="2 3" key="1">
    <citation type="submission" date="2019-04" db="EMBL/GenBank/DDBJ databases">
        <title>Pedobacter sp. RP-3-15 sp. nov., isolated from Arctic soil.</title>
        <authorList>
            <person name="Dahal R.H."/>
            <person name="Kim D.-U."/>
        </authorList>
    </citation>
    <scope>NUCLEOTIDE SEQUENCE [LARGE SCALE GENOMIC DNA]</scope>
    <source>
        <strain evidence="2 3">RP-3-15</strain>
    </source>
</reference>
<accession>A0A4U1CKK6</accession>
<dbReference type="Pfam" id="PF01527">
    <property type="entry name" value="HTH_Tnp_1"/>
    <property type="match status" value="1"/>
</dbReference>
<dbReference type="PROSITE" id="PS50994">
    <property type="entry name" value="INTEGRASE"/>
    <property type="match status" value="1"/>
</dbReference>
<name>A0A4U1CKK6_9SPHI</name>
<dbReference type="Pfam" id="PF13683">
    <property type="entry name" value="rve_3"/>
    <property type="match status" value="1"/>
</dbReference>
<dbReference type="PANTHER" id="PTHR47515:SF1">
    <property type="entry name" value="BLR2054 PROTEIN"/>
    <property type="match status" value="1"/>
</dbReference>
<protein>
    <submittedName>
        <fullName evidence="2">IS3 family transposase</fullName>
    </submittedName>
</protein>
<dbReference type="InterPro" id="IPR009057">
    <property type="entry name" value="Homeodomain-like_sf"/>
</dbReference>
<dbReference type="RefSeq" id="WP_136835453.1">
    <property type="nucleotide sequence ID" value="NZ_SWBQ01000002.1"/>
</dbReference>
<evidence type="ECO:0000313" key="2">
    <source>
        <dbReference type="EMBL" id="TKC07186.1"/>
    </source>
</evidence>
<dbReference type="Proteomes" id="UP000307244">
    <property type="component" value="Unassembled WGS sequence"/>
</dbReference>
<comment type="caution">
    <text evidence="2">The sequence shown here is derived from an EMBL/GenBank/DDBJ whole genome shotgun (WGS) entry which is preliminary data.</text>
</comment>
<dbReference type="InterPro" id="IPR002514">
    <property type="entry name" value="Transposase_8"/>
</dbReference>
<dbReference type="InterPro" id="IPR001584">
    <property type="entry name" value="Integrase_cat-core"/>
</dbReference>
<dbReference type="AlphaFoldDB" id="A0A4U1CKK6"/>
<dbReference type="GO" id="GO:0006313">
    <property type="term" value="P:DNA transposition"/>
    <property type="evidence" value="ECO:0007669"/>
    <property type="project" value="InterPro"/>
</dbReference>
<evidence type="ECO:0000259" key="1">
    <source>
        <dbReference type="PROSITE" id="PS50994"/>
    </source>
</evidence>
<dbReference type="GO" id="GO:0004803">
    <property type="term" value="F:transposase activity"/>
    <property type="evidence" value="ECO:0007669"/>
    <property type="project" value="InterPro"/>
</dbReference>
<dbReference type="SUPFAM" id="SSF53098">
    <property type="entry name" value="Ribonuclease H-like"/>
    <property type="match status" value="1"/>
</dbReference>
<dbReference type="InterPro" id="IPR048020">
    <property type="entry name" value="Transpos_IS3"/>
</dbReference>
<dbReference type="PANTHER" id="PTHR47515">
    <property type="entry name" value="LOW CALCIUM RESPONSE LOCUS PROTEIN T"/>
    <property type="match status" value="1"/>
</dbReference>
<proteinExistence type="predicted"/>
<gene>
    <name evidence="2" type="ORF">FA047_07975</name>
</gene>
<organism evidence="2 3">
    <name type="scientific">Pedobacter frigoris</name>
    <dbReference type="NCBI Taxonomy" id="2571272"/>
    <lineage>
        <taxon>Bacteria</taxon>
        <taxon>Pseudomonadati</taxon>
        <taxon>Bacteroidota</taxon>
        <taxon>Sphingobacteriia</taxon>
        <taxon>Sphingobacteriales</taxon>
        <taxon>Sphingobacteriaceae</taxon>
        <taxon>Pedobacter</taxon>
    </lineage>
</organism>
<dbReference type="SUPFAM" id="SSF46689">
    <property type="entry name" value="Homeodomain-like"/>
    <property type="match status" value="1"/>
</dbReference>